<keyword evidence="3" id="KW-1185">Reference proteome</keyword>
<dbReference type="EMBL" id="JBIMZQ010000004">
    <property type="protein sequence ID" value="KAL3672307.1"/>
    <property type="molecule type" value="Genomic_DNA"/>
</dbReference>
<protein>
    <submittedName>
        <fullName evidence="2">Uncharacterized protein</fullName>
    </submittedName>
</protein>
<dbReference type="AlphaFoldDB" id="A0ABD3G264"/>
<organism evidence="2 3">
    <name type="scientific">Phytophthora oleae</name>
    <dbReference type="NCBI Taxonomy" id="2107226"/>
    <lineage>
        <taxon>Eukaryota</taxon>
        <taxon>Sar</taxon>
        <taxon>Stramenopiles</taxon>
        <taxon>Oomycota</taxon>
        <taxon>Peronosporomycetes</taxon>
        <taxon>Peronosporales</taxon>
        <taxon>Peronosporaceae</taxon>
        <taxon>Phytophthora</taxon>
    </lineage>
</organism>
<sequence>MAGSDAASTSKKMCTKGPEDNKVEKPQLTACQQMRLLMENNDRENKKPVLSYNETIKDAIRENPNAKTLNAITFKANIHTEPQFVNYLLLTATLFNAENTSDDVLPKDGSRSIVLIKHCTKPELFSGQEAQLVTRLNNIVDER</sequence>
<proteinExistence type="predicted"/>
<evidence type="ECO:0000313" key="2">
    <source>
        <dbReference type="EMBL" id="KAL3672307.1"/>
    </source>
</evidence>
<name>A0ABD3G264_9STRA</name>
<feature type="compositionally biased region" description="Polar residues" evidence="1">
    <location>
        <begin position="1"/>
        <end position="12"/>
    </location>
</feature>
<feature type="region of interest" description="Disordered" evidence="1">
    <location>
        <begin position="1"/>
        <end position="25"/>
    </location>
</feature>
<evidence type="ECO:0000256" key="1">
    <source>
        <dbReference type="SAM" id="MobiDB-lite"/>
    </source>
</evidence>
<evidence type="ECO:0000313" key="3">
    <source>
        <dbReference type="Proteomes" id="UP001632037"/>
    </source>
</evidence>
<accession>A0ABD3G264</accession>
<reference evidence="2 3" key="1">
    <citation type="submission" date="2024-09" db="EMBL/GenBank/DDBJ databases">
        <title>Genome sequencing and assembly of Phytophthora oleae, isolate VK10A, causative agent of rot of olive drupes.</title>
        <authorList>
            <person name="Conti Taguali S."/>
            <person name="Riolo M."/>
            <person name="La Spada F."/>
            <person name="Cacciola S.O."/>
            <person name="Dionisio G."/>
        </authorList>
    </citation>
    <scope>NUCLEOTIDE SEQUENCE [LARGE SCALE GENOMIC DNA]</scope>
    <source>
        <strain evidence="2 3">VK10A</strain>
    </source>
</reference>
<dbReference type="Proteomes" id="UP001632037">
    <property type="component" value="Unassembled WGS sequence"/>
</dbReference>
<gene>
    <name evidence="2" type="ORF">V7S43_002965</name>
</gene>
<comment type="caution">
    <text evidence="2">The sequence shown here is derived from an EMBL/GenBank/DDBJ whole genome shotgun (WGS) entry which is preliminary data.</text>
</comment>